<feature type="region of interest" description="Disordered" evidence="1">
    <location>
        <begin position="510"/>
        <end position="555"/>
    </location>
</feature>
<dbReference type="STRING" id="1789683.A0A1X7QYR7"/>
<keyword evidence="4" id="KW-1185">Reference proteome</keyword>
<organism evidence="3 4">
    <name type="scientific">Maudiozyma saulgeensis</name>
    <dbReference type="NCBI Taxonomy" id="1789683"/>
    <lineage>
        <taxon>Eukaryota</taxon>
        <taxon>Fungi</taxon>
        <taxon>Dikarya</taxon>
        <taxon>Ascomycota</taxon>
        <taxon>Saccharomycotina</taxon>
        <taxon>Saccharomycetes</taxon>
        <taxon>Saccharomycetales</taxon>
        <taxon>Saccharomycetaceae</taxon>
        <taxon>Maudiozyma</taxon>
    </lineage>
</organism>
<accession>A0A1X7QYR7</accession>
<dbReference type="AlphaFoldDB" id="A0A1X7QYR7"/>
<evidence type="ECO:0000313" key="4">
    <source>
        <dbReference type="Proteomes" id="UP000196158"/>
    </source>
</evidence>
<feature type="compositionally biased region" description="Polar residues" evidence="1">
    <location>
        <begin position="380"/>
        <end position="403"/>
    </location>
</feature>
<feature type="compositionally biased region" description="Polar residues" evidence="1">
    <location>
        <begin position="543"/>
        <end position="555"/>
    </location>
</feature>
<feature type="compositionally biased region" description="Basic and acidic residues" evidence="1">
    <location>
        <begin position="510"/>
        <end position="528"/>
    </location>
</feature>
<dbReference type="InterPro" id="IPR052072">
    <property type="entry name" value="Vascular_dev_regulator"/>
</dbReference>
<dbReference type="Proteomes" id="UP000196158">
    <property type="component" value="Unassembled WGS sequence"/>
</dbReference>
<dbReference type="InterPro" id="IPR002710">
    <property type="entry name" value="Dilute_dom"/>
</dbReference>
<dbReference type="OrthoDB" id="426293at2759"/>
<feature type="domain" description="Dilute" evidence="2">
    <location>
        <begin position="410"/>
        <end position="800"/>
    </location>
</feature>
<dbReference type="GO" id="GO:0051020">
    <property type="term" value="F:GTPase binding"/>
    <property type="evidence" value="ECO:0007669"/>
    <property type="project" value="TreeGrafter"/>
</dbReference>
<dbReference type="SMART" id="SM01132">
    <property type="entry name" value="DIL"/>
    <property type="match status" value="1"/>
</dbReference>
<evidence type="ECO:0000256" key="1">
    <source>
        <dbReference type="SAM" id="MobiDB-lite"/>
    </source>
</evidence>
<dbReference type="Pfam" id="PF01843">
    <property type="entry name" value="DIL"/>
    <property type="match status" value="2"/>
</dbReference>
<reference evidence="3 4" key="1">
    <citation type="submission" date="2017-04" db="EMBL/GenBank/DDBJ databases">
        <authorList>
            <person name="Afonso C.L."/>
            <person name="Miller P.J."/>
            <person name="Scott M.A."/>
            <person name="Spackman E."/>
            <person name="Goraichik I."/>
            <person name="Dimitrov K.M."/>
            <person name="Suarez D.L."/>
            <person name="Swayne D.E."/>
        </authorList>
    </citation>
    <scope>NUCLEOTIDE SEQUENCE [LARGE SCALE GENOMIC DNA]</scope>
</reference>
<feature type="compositionally biased region" description="Basic and acidic residues" evidence="1">
    <location>
        <begin position="876"/>
        <end position="887"/>
    </location>
</feature>
<gene>
    <name evidence="3" type="ORF">KASA_0Q05720G</name>
</gene>
<proteinExistence type="predicted"/>
<sequence length="937" mass="108670">MDDNVWGDTSIPNQATDSYTFRETSEASTLDNEKLSLIKESLKKCPSLDDPNIKELQVPWIELVQLITDETRDEEFRTFEQILQNVKDVNDKSLTGVALIHYIIAYDRPNYIELLKQSSQSSPSKKNLNLNCIDDICQYTPLMWSFILERKNCTIELFNFSDQIDFTYRQKSTGLTAWDLITPGSSMYHFLNENNMLQYSDKQLAVQNDNNLKTNLDSDKNKSHDAIDNIDLKIAGMGAGFGVGGTSSTMDEGFTNLHDSTEMYGTEYKNDQMNTYEHFDFNKLVKYQYFEFSDYDIPQILDFLTSLPVEHQHMTSYPAALLFQCIRYADRKKQSPQLVQSLVSLSFTRIIASIANEKPSNNSNKSKKTDDNKDQKEENSTLSNSVPLSQQTINSTDNQNTQHENNKKSDNALKGDIVTQSYWISSLTFLYYYLSKDESFFKRYPTIMQELIDTIHSVMIELTVSIHSRLSPLIEPTLINYTTIKDVEQTLYKKDWNFFKKRRQAKLLKKEKMKKMEQQQQKERHSLEVPENGDLDGDDRTSNDNNHLSHTSSRVSNNDSIIFDSEVLKHLLPPSLQEQMKPSPVKIVQIFGALSYVLNLHQVHPLFQQQCLSLATSWFSTSLFNMILKDRKKKTLSRARAIQIRLNLSSLESWIKNNDLLVQRPKLIDDFMWERFPYTLIQELNTIDMTNPVLKSVTTYKPVDGFNESTIITDMSNSLFFYQRFHKIAQWHMEPIFELLQWLQIATTLDSEESLDNTKDLLPKLSNSQLVKAIDKYHYEINEHKFNSKLKKVLTNEIKRQGLTDKVYLDENQIPLLTLPTVPELTDAYANEYEYLPLLPNDIQDVMYDIHDENYKMRRNDDGISVNLSEEEDTTNLEKENIDRNLGNDDTQDNDTDYTFTVNRESDNNIFKELDAPSASVSRPVWAANEDIDGNPW</sequence>
<name>A0A1X7QYR7_9SACH</name>
<feature type="compositionally biased region" description="Basic and acidic residues" evidence="1">
    <location>
        <begin position="367"/>
        <end position="379"/>
    </location>
</feature>
<dbReference type="PROSITE" id="PS51126">
    <property type="entry name" value="DILUTE"/>
    <property type="match status" value="1"/>
</dbReference>
<evidence type="ECO:0000259" key="2">
    <source>
        <dbReference type="PROSITE" id="PS51126"/>
    </source>
</evidence>
<feature type="region of interest" description="Disordered" evidence="1">
    <location>
        <begin position="358"/>
        <end position="411"/>
    </location>
</feature>
<evidence type="ECO:0000313" key="3">
    <source>
        <dbReference type="EMBL" id="SMN18146.1"/>
    </source>
</evidence>
<dbReference type="EMBL" id="FXLY01000002">
    <property type="protein sequence ID" value="SMN18146.1"/>
    <property type="molecule type" value="Genomic_DNA"/>
</dbReference>
<dbReference type="PANTHER" id="PTHR16027">
    <property type="entry name" value="DILUTE DOMAIN-CONTAINING PROTEIN YPR089W"/>
    <property type="match status" value="1"/>
</dbReference>
<dbReference type="PANTHER" id="PTHR16027:SF6">
    <property type="entry name" value="DILUTE DOMAIN-CONTAINING PROTEIN"/>
    <property type="match status" value="1"/>
</dbReference>
<feature type="region of interest" description="Disordered" evidence="1">
    <location>
        <begin position="866"/>
        <end position="896"/>
    </location>
</feature>
<protein>
    <recommendedName>
        <fullName evidence="2">Dilute domain-containing protein</fullName>
    </recommendedName>
</protein>